<evidence type="ECO:0000256" key="1">
    <source>
        <dbReference type="ARBA" id="ARBA00023125"/>
    </source>
</evidence>
<accession>A0ABM7WYG1</accession>
<proteinExistence type="predicted"/>
<sequence>MKSARETPKSRGRRAAAPSPEPRPAPDVREQAATGKDLTPVVGGNLRRLRGQRGLSLEKLSKVSGVSRAMLGQIELGQSAPTINVLWKISSALGVPFSALISARASGGLHILRGEQAKVLSSHDGSFSSRALFPFDEPRRVEFYELRLAPGGVEKADAHNPGTIENLVVAQGAVEIEVGNRKEQLGAGDAIVFEADAPHVYRSRADGESVMYLVMTYADTVG</sequence>
<name>A0ABM7WYG1_9BACT</name>
<dbReference type="Gene3D" id="1.10.260.40">
    <property type="entry name" value="lambda repressor-like DNA-binding domains"/>
    <property type="match status" value="1"/>
</dbReference>
<dbReference type="InterPro" id="IPR010982">
    <property type="entry name" value="Lambda_DNA-bd_dom_sf"/>
</dbReference>
<feature type="region of interest" description="Disordered" evidence="2">
    <location>
        <begin position="1"/>
        <end position="42"/>
    </location>
</feature>
<gene>
    <name evidence="4" type="ORF">AMOR_35550</name>
</gene>
<dbReference type="Pfam" id="PF07883">
    <property type="entry name" value="Cupin_2"/>
    <property type="match status" value="1"/>
</dbReference>
<dbReference type="Pfam" id="PF01381">
    <property type="entry name" value="HTH_3"/>
    <property type="match status" value="1"/>
</dbReference>
<keyword evidence="1" id="KW-0238">DNA-binding</keyword>
<dbReference type="SMART" id="SM00530">
    <property type="entry name" value="HTH_XRE"/>
    <property type="match status" value="1"/>
</dbReference>
<dbReference type="EMBL" id="AP025591">
    <property type="protein sequence ID" value="BDG04559.1"/>
    <property type="molecule type" value="Genomic_DNA"/>
</dbReference>
<dbReference type="PANTHER" id="PTHR46797">
    <property type="entry name" value="HTH-TYPE TRANSCRIPTIONAL REGULATOR"/>
    <property type="match status" value="1"/>
</dbReference>
<evidence type="ECO:0000259" key="3">
    <source>
        <dbReference type="PROSITE" id="PS50943"/>
    </source>
</evidence>
<dbReference type="CDD" id="cd02209">
    <property type="entry name" value="cupin_XRE_C"/>
    <property type="match status" value="1"/>
</dbReference>
<organism evidence="4 5">
    <name type="scientific">Anaeromyxobacter oryzae</name>
    <dbReference type="NCBI Taxonomy" id="2918170"/>
    <lineage>
        <taxon>Bacteria</taxon>
        <taxon>Pseudomonadati</taxon>
        <taxon>Myxococcota</taxon>
        <taxon>Myxococcia</taxon>
        <taxon>Myxococcales</taxon>
        <taxon>Cystobacterineae</taxon>
        <taxon>Anaeromyxobacteraceae</taxon>
        <taxon>Anaeromyxobacter</taxon>
    </lineage>
</organism>
<dbReference type="SUPFAM" id="SSF47413">
    <property type="entry name" value="lambda repressor-like DNA-binding domains"/>
    <property type="match status" value="1"/>
</dbReference>
<dbReference type="RefSeq" id="WP_248352975.1">
    <property type="nucleotide sequence ID" value="NZ_AP025591.1"/>
</dbReference>
<evidence type="ECO:0000313" key="4">
    <source>
        <dbReference type="EMBL" id="BDG04559.1"/>
    </source>
</evidence>
<dbReference type="CDD" id="cd00093">
    <property type="entry name" value="HTH_XRE"/>
    <property type="match status" value="1"/>
</dbReference>
<dbReference type="InterPro" id="IPR001387">
    <property type="entry name" value="Cro/C1-type_HTH"/>
</dbReference>
<evidence type="ECO:0000256" key="2">
    <source>
        <dbReference type="SAM" id="MobiDB-lite"/>
    </source>
</evidence>
<dbReference type="InterPro" id="IPR011051">
    <property type="entry name" value="RmlC_Cupin_sf"/>
</dbReference>
<evidence type="ECO:0000313" key="5">
    <source>
        <dbReference type="Proteomes" id="UP001162891"/>
    </source>
</evidence>
<dbReference type="Proteomes" id="UP001162891">
    <property type="component" value="Chromosome"/>
</dbReference>
<dbReference type="PANTHER" id="PTHR46797:SF1">
    <property type="entry name" value="METHYLPHOSPHONATE SYNTHASE"/>
    <property type="match status" value="1"/>
</dbReference>
<dbReference type="InterPro" id="IPR050807">
    <property type="entry name" value="TransReg_Diox_bact_type"/>
</dbReference>
<reference evidence="5" key="1">
    <citation type="journal article" date="2022" name="Int. J. Syst. Evol. Microbiol.">
        <title>Anaeromyxobacter oryzae sp. nov., Anaeromyxobacter diazotrophicus sp. nov. and Anaeromyxobacter paludicola sp. nov., isolated from paddy soils.</title>
        <authorList>
            <person name="Itoh H."/>
            <person name="Xu Z."/>
            <person name="Mise K."/>
            <person name="Masuda Y."/>
            <person name="Ushijima N."/>
            <person name="Hayakawa C."/>
            <person name="Shiratori Y."/>
            <person name="Senoo K."/>
        </authorList>
    </citation>
    <scope>NUCLEOTIDE SEQUENCE [LARGE SCALE GENOMIC DNA]</scope>
    <source>
        <strain evidence="5">Red232</strain>
    </source>
</reference>
<dbReference type="SUPFAM" id="SSF51182">
    <property type="entry name" value="RmlC-like cupins"/>
    <property type="match status" value="1"/>
</dbReference>
<dbReference type="PROSITE" id="PS50943">
    <property type="entry name" value="HTH_CROC1"/>
    <property type="match status" value="1"/>
</dbReference>
<dbReference type="InterPro" id="IPR013096">
    <property type="entry name" value="Cupin_2"/>
</dbReference>
<feature type="domain" description="HTH cro/C1-type" evidence="3">
    <location>
        <begin position="46"/>
        <end position="100"/>
    </location>
</feature>
<dbReference type="Gene3D" id="2.60.120.10">
    <property type="entry name" value="Jelly Rolls"/>
    <property type="match status" value="1"/>
</dbReference>
<dbReference type="InterPro" id="IPR014710">
    <property type="entry name" value="RmlC-like_jellyroll"/>
</dbReference>
<keyword evidence="5" id="KW-1185">Reference proteome</keyword>
<protein>
    <submittedName>
        <fullName evidence="4">Transcriptional regulator</fullName>
    </submittedName>
</protein>